<feature type="domain" description="Integrase catalytic" evidence="2">
    <location>
        <begin position="63"/>
        <end position="222"/>
    </location>
</feature>
<organism evidence="3 4">
    <name type="scientific">Monopterus albus</name>
    <name type="common">Swamp eel</name>
    <dbReference type="NCBI Taxonomy" id="43700"/>
    <lineage>
        <taxon>Eukaryota</taxon>
        <taxon>Metazoa</taxon>
        <taxon>Chordata</taxon>
        <taxon>Craniata</taxon>
        <taxon>Vertebrata</taxon>
        <taxon>Euteleostomi</taxon>
        <taxon>Actinopterygii</taxon>
        <taxon>Neopterygii</taxon>
        <taxon>Teleostei</taxon>
        <taxon>Neoteleostei</taxon>
        <taxon>Acanthomorphata</taxon>
        <taxon>Anabantaria</taxon>
        <taxon>Synbranchiformes</taxon>
        <taxon>Synbranchidae</taxon>
        <taxon>Monopterus</taxon>
    </lineage>
</organism>
<dbReference type="AlphaFoldDB" id="A0A3Q3JTK4"/>
<protein>
    <recommendedName>
        <fullName evidence="1">Gypsy retrotransposon integrase-like protein 1</fullName>
    </recommendedName>
</protein>
<dbReference type="STRING" id="43700.ENSMALP00000023988"/>
<dbReference type="FunFam" id="3.30.420.10:FF:000032">
    <property type="entry name" value="Retrovirus-related Pol polyprotein from transposon 297-like Protein"/>
    <property type="match status" value="1"/>
</dbReference>
<dbReference type="Gene3D" id="3.30.420.10">
    <property type="entry name" value="Ribonuclease H-like superfamily/Ribonuclease H"/>
    <property type="match status" value="1"/>
</dbReference>
<evidence type="ECO:0000256" key="1">
    <source>
        <dbReference type="ARBA" id="ARBA00039658"/>
    </source>
</evidence>
<evidence type="ECO:0000259" key="2">
    <source>
        <dbReference type="PROSITE" id="PS50994"/>
    </source>
</evidence>
<dbReference type="PROSITE" id="PS50994">
    <property type="entry name" value="INTEGRASE"/>
    <property type="match status" value="1"/>
</dbReference>
<dbReference type="InterPro" id="IPR050951">
    <property type="entry name" value="Retrovirus_Pol_polyprotein"/>
</dbReference>
<proteinExistence type="predicted"/>
<accession>A0A3Q3JTK4</accession>
<dbReference type="InterPro" id="IPR012337">
    <property type="entry name" value="RNaseH-like_sf"/>
</dbReference>
<dbReference type="InterPro" id="IPR001584">
    <property type="entry name" value="Integrase_cat-core"/>
</dbReference>
<dbReference type="PANTHER" id="PTHR37984">
    <property type="entry name" value="PROTEIN CBG26694"/>
    <property type="match status" value="1"/>
</dbReference>
<reference evidence="3" key="2">
    <citation type="submission" date="2025-09" db="UniProtKB">
        <authorList>
            <consortium name="Ensembl"/>
        </authorList>
    </citation>
    <scope>IDENTIFICATION</scope>
</reference>
<evidence type="ECO:0000313" key="4">
    <source>
        <dbReference type="Proteomes" id="UP000261600"/>
    </source>
</evidence>
<name>A0A3Q3JTK4_MONAL</name>
<dbReference type="Proteomes" id="UP000261600">
    <property type="component" value="Unplaced"/>
</dbReference>
<dbReference type="GO" id="GO:0003676">
    <property type="term" value="F:nucleic acid binding"/>
    <property type="evidence" value="ECO:0007669"/>
    <property type="project" value="InterPro"/>
</dbReference>
<dbReference type="GO" id="GO:0015074">
    <property type="term" value="P:DNA integration"/>
    <property type="evidence" value="ECO:0007669"/>
    <property type="project" value="InterPro"/>
</dbReference>
<keyword evidence="4" id="KW-1185">Reference proteome</keyword>
<dbReference type="Gene3D" id="1.10.340.70">
    <property type="match status" value="1"/>
</dbReference>
<dbReference type="Ensembl" id="ENSMALT00000024442.1">
    <property type="protein sequence ID" value="ENSMALP00000023988.1"/>
    <property type="gene ID" value="ENSMALG00000016730.1"/>
</dbReference>
<evidence type="ECO:0000313" key="3">
    <source>
        <dbReference type="Ensembl" id="ENSMALP00000023988.1"/>
    </source>
</evidence>
<reference evidence="3" key="1">
    <citation type="submission" date="2025-08" db="UniProtKB">
        <authorList>
            <consortium name="Ensembl"/>
        </authorList>
    </citation>
    <scope>IDENTIFICATION</scope>
</reference>
<sequence>ELGLPPWVAYHPGVHLTISLQKRYFCWPTLEKDAREYVATCAPCVQSKPLHQSPAGLLQPLTTPSRPWSHIALDFVTGLPPSHGNTVILTIVDRFSKAAHFLVLPQLPSALETAQLLVQHVFHIHGTPITIVSDRGPQFTSHVWSAFCTALGARPCLSSGYHPQTNGQAERLNLELENALSCVTSSSPEYWSQLLPWVEYAHNTLSSSATGISPFQASLGYQPPLLSSAETVIAVPSVHAHISRCQAVWSETRAALLRIADQNKRLPHRRRRAAATYQAGQRVWL</sequence>
<dbReference type="InterPro" id="IPR036397">
    <property type="entry name" value="RNaseH_sf"/>
</dbReference>
<dbReference type="Pfam" id="PF17921">
    <property type="entry name" value="Integrase_H2C2"/>
    <property type="match status" value="1"/>
</dbReference>
<dbReference type="SUPFAM" id="SSF53098">
    <property type="entry name" value="Ribonuclease H-like"/>
    <property type="match status" value="1"/>
</dbReference>
<dbReference type="InterPro" id="IPR041588">
    <property type="entry name" value="Integrase_H2C2"/>
</dbReference>
<dbReference type="PANTHER" id="PTHR37984:SF5">
    <property type="entry name" value="PROTEIN NYNRIN-LIKE"/>
    <property type="match status" value="1"/>
</dbReference>
<dbReference type="Pfam" id="PF00665">
    <property type="entry name" value="rve"/>
    <property type="match status" value="1"/>
</dbReference>